<evidence type="ECO:0000313" key="1">
    <source>
        <dbReference type="EMBL" id="BBO34588.1"/>
    </source>
</evidence>
<dbReference type="RefSeq" id="WP_152100136.1">
    <property type="nucleotide sequence ID" value="NZ_AP021861.1"/>
</dbReference>
<protein>
    <submittedName>
        <fullName evidence="1">Uncharacterized protein</fullName>
    </submittedName>
</protein>
<proteinExistence type="predicted"/>
<dbReference type="Proteomes" id="UP000326837">
    <property type="component" value="Chromosome"/>
</dbReference>
<gene>
    <name evidence="1" type="ORF">PLANPX_4200</name>
</gene>
<organism evidence="1 2">
    <name type="scientific">Lacipirellula parvula</name>
    <dbReference type="NCBI Taxonomy" id="2650471"/>
    <lineage>
        <taxon>Bacteria</taxon>
        <taxon>Pseudomonadati</taxon>
        <taxon>Planctomycetota</taxon>
        <taxon>Planctomycetia</taxon>
        <taxon>Pirellulales</taxon>
        <taxon>Lacipirellulaceae</taxon>
        <taxon>Lacipirellula</taxon>
    </lineage>
</organism>
<dbReference type="AlphaFoldDB" id="A0A5K7XDN4"/>
<accession>A0A5K7XDN4</accession>
<evidence type="ECO:0000313" key="2">
    <source>
        <dbReference type="Proteomes" id="UP000326837"/>
    </source>
</evidence>
<dbReference type="EMBL" id="AP021861">
    <property type="protein sequence ID" value="BBO34588.1"/>
    <property type="molecule type" value="Genomic_DNA"/>
</dbReference>
<keyword evidence="2" id="KW-1185">Reference proteome</keyword>
<name>A0A5K7XDN4_9BACT</name>
<reference evidence="2" key="1">
    <citation type="submission" date="2019-10" db="EMBL/GenBank/DDBJ databases">
        <title>Lacipirellula parvula gen. nov., sp. nov., representing a lineage of planctomycetes widespread in freshwater anoxic habitats, and description of the family Lacipirellulaceae.</title>
        <authorList>
            <person name="Dedysh S.N."/>
            <person name="Kulichevskaya I.S."/>
            <person name="Beletsky A.V."/>
            <person name="Rakitin A.L."/>
            <person name="Mardanov A.V."/>
            <person name="Ivanova A.A."/>
            <person name="Saltykova V.X."/>
            <person name="Rijpstra W.I.C."/>
            <person name="Sinninghe Damste J.S."/>
            <person name="Ravin N.V."/>
        </authorList>
    </citation>
    <scope>NUCLEOTIDE SEQUENCE [LARGE SCALE GENOMIC DNA]</scope>
    <source>
        <strain evidence="2">PX69</strain>
    </source>
</reference>
<sequence>MAAGSKLPATLRGACGKVLQGRFTVARLLPDAKAVVSVKGLCRLVERPSGKVFAEFVTRRFAHQQVALQVFCQEGEWIEAVDYETGKVLNFDNRGLSDDPRERSYQVHHFSSGLHADENTVKVRRKVYHRAQGFKLGRLLPGPAKRFETVKLFKPKSEDKRPFRSAQKQHAS</sequence>
<dbReference type="KEGG" id="lpav:PLANPX_4200"/>